<name>A0ABV5KXV9_9BACL</name>
<organism evidence="2 3">
    <name type="scientific">Paenibacillus aurantiacus</name>
    <dbReference type="NCBI Taxonomy" id="1936118"/>
    <lineage>
        <taxon>Bacteria</taxon>
        <taxon>Bacillati</taxon>
        <taxon>Bacillota</taxon>
        <taxon>Bacilli</taxon>
        <taxon>Bacillales</taxon>
        <taxon>Paenibacillaceae</taxon>
        <taxon>Paenibacillus</taxon>
    </lineage>
</organism>
<keyword evidence="3" id="KW-1185">Reference proteome</keyword>
<comment type="caution">
    <text evidence="2">The sequence shown here is derived from an EMBL/GenBank/DDBJ whole genome shotgun (WGS) entry which is preliminary data.</text>
</comment>
<dbReference type="EMBL" id="JBHMDO010000047">
    <property type="protein sequence ID" value="MFB9330061.1"/>
    <property type="molecule type" value="Genomic_DNA"/>
</dbReference>
<evidence type="ECO:0000313" key="2">
    <source>
        <dbReference type="EMBL" id="MFB9330061.1"/>
    </source>
</evidence>
<reference evidence="2 3" key="1">
    <citation type="submission" date="2024-09" db="EMBL/GenBank/DDBJ databases">
        <authorList>
            <person name="Sun Q."/>
            <person name="Mori K."/>
        </authorList>
    </citation>
    <scope>NUCLEOTIDE SEQUENCE [LARGE SCALE GENOMIC DNA]</scope>
    <source>
        <strain evidence="2 3">TISTR 2452</strain>
    </source>
</reference>
<feature type="coiled-coil region" evidence="1">
    <location>
        <begin position="35"/>
        <end position="62"/>
    </location>
</feature>
<protein>
    <submittedName>
        <fullName evidence="2">Uncharacterized protein</fullName>
    </submittedName>
</protein>
<evidence type="ECO:0000256" key="1">
    <source>
        <dbReference type="SAM" id="Coils"/>
    </source>
</evidence>
<keyword evidence="1" id="KW-0175">Coiled coil</keyword>
<accession>A0ABV5KXV9</accession>
<gene>
    <name evidence="2" type="ORF">ACFFSY_29310</name>
</gene>
<sequence length="111" mass="12477">MIKMAPSFLIRVAEDLRNGKAAFGWKTVWALLHHIDALNADIDQLQNHVVELCRKIQAHSAEEHIIDEYMAFVKSGNIAAAEAVEMVLTRQGKTDLLKRMGVSPRPFPNLN</sequence>
<proteinExistence type="predicted"/>
<evidence type="ECO:0000313" key="3">
    <source>
        <dbReference type="Proteomes" id="UP001589747"/>
    </source>
</evidence>
<dbReference type="RefSeq" id="WP_377500896.1">
    <property type="nucleotide sequence ID" value="NZ_JBHMDO010000047.1"/>
</dbReference>
<dbReference type="Proteomes" id="UP001589747">
    <property type="component" value="Unassembled WGS sequence"/>
</dbReference>